<dbReference type="CDD" id="cd05233">
    <property type="entry name" value="SDR_c"/>
    <property type="match status" value="1"/>
</dbReference>
<gene>
    <name evidence="4" type="ORF">HMPREF9454_02015</name>
</gene>
<keyword evidence="5" id="KW-1185">Reference proteome</keyword>
<accession>A0ABN0EGC1</accession>
<comment type="similarity">
    <text evidence="1">Belongs to the short-chain dehydrogenases/reductases (SDR) family.</text>
</comment>
<dbReference type="EMBL" id="ADMB01000087">
    <property type="protein sequence ID" value="EHR34728.1"/>
    <property type="molecule type" value="Genomic_DNA"/>
</dbReference>
<dbReference type="PRINTS" id="PR00081">
    <property type="entry name" value="GDHRDH"/>
</dbReference>
<dbReference type="InterPro" id="IPR004821">
    <property type="entry name" value="Cyt_trans-like"/>
</dbReference>
<evidence type="ECO:0000256" key="1">
    <source>
        <dbReference type="ARBA" id="ARBA00006484"/>
    </source>
</evidence>
<evidence type="ECO:0000313" key="4">
    <source>
        <dbReference type="EMBL" id="EHR34728.1"/>
    </source>
</evidence>
<dbReference type="PANTHER" id="PTHR43391">
    <property type="entry name" value="RETINOL DEHYDROGENASE-RELATED"/>
    <property type="match status" value="1"/>
</dbReference>
<dbReference type="Gene3D" id="3.40.50.620">
    <property type="entry name" value="HUPs"/>
    <property type="match status" value="1"/>
</dbReference>
<dbReference type="InterPro" id="IPR014729">
    <property type="entry name" value="Rossmann-like_a/b/a_fold"/>
</dbReference>
<evidence type="ECO:0000313" key="5">
    <source>
        <dbReference type="Proteomes" id="UP000005963"/>
    </source>
</evidence>
<feature type="domain" description="Cytidyltransferase-like" evidence="3">
    <location>
        <begin position="258"/>
        <end position="323"/>
    </location>
</feature>
<evidence type="ECO:0000256" key="2">
    <source>
        <dbReference type="ARBA" id="ARBA00023002"/>
    </source>
</evidence>
<reference evidence="4 5" key="1">
    <citation type="submission" date="2012-01" db="EMBL/GenBank/DDBJ databases">
        <title>The Genome Sequence of Megamonas funiformis YIT 11815.</title>
        <authorList>
            <consortium name="The Broad Institute Genome Sequencing Platform"/>
            <person name="Earl A."/>
            <person name="Ward D."/>
            <person name="Feldgarden M."/>
            <person name="Gevers D."/>
            <person name="Morotomi M."/>
            <person name="Young S.K."/>
            <person name="Zeng Q."/>
            <person name="Gargeya S."/>
            <person name="Fitzgerald M."/>
            <person name="Haas B."/>
            <person name="Abouelleil A."/>
            <person name="Alvarado L."/>
            <person name="Arachchi H.M."/>
            <person name="Berlin A."/>
            <person name="Chapman S.B."/>
            <person name="Gearin G."/>
            <person name="Goldberg J."/>
            <person name="Griggs A."/>
            <person name="Gujja S."/>
            <person name="Hansen M."/>
            <person name="Heiman D."/>
            <person name="Howarth C."/>
            <person name="Larimer J."/>
            <person name="Lui A."/>
            <person name="MacDonald P.J.P."/>
            <person name="McCowen C."/>
            <person name="Montmayeur A."/>
            <person name="Murphy C."/>
            <person name="Neiman D."/>
            <person name="Pearson M."/>
            <person name="Priest M."/>
            <person name="Roberts A."/>
            <person name="Saif S."/>
            <person name="Shea T."/>
            <person name="Sisk P."/>
            <person name="Stolte C."/>
            <person name="Sykes S."/>
            <person name="Wortman J."/>
            <person name="Nusbaum C."/>
            <person name="Birren B."/>
        </authorList>
    </citation>
    <scope>NUCLEOTIDE SEQUENCE [LARGE SCALE GENOMIC DNA]</scope>
    <source>
        <strain evidence="4 5">YIT 11815</strain>
    </source>
</reference>
<dbReference type="SUPFAM" id="SSF51735">
    <property type="entry name" value="NAD(P)-binding Rossmann-fold domains"/>
    <property type="match status" value="1"/>
</dbReference>
<dbReference type="Pfam" id="PF00106">
    <property type="entry name" value="adh_short"/>
    <property type="match status" value="1"/>
</dbReference>
<feature type="non-terminal residue" evidence="4">
    <location>
        <position position="326"/>
    </location>
</feature>
<organism evidence="4 5">
    <name type="scientific">Megamonas funiformis YIT 11815</name>
    <dbReference type="NCBI Taxonomy" id="742816"/>
    <lineage>
        <taxon>Bacteria</taxon>
        <taxon>Bacillati</taxon>
        <taxon>Bacillota</taxon>
        <taxon>Negativicutes</taxon>
        <taxon>Selenomonadales</taxon>
        <taxon>Selenomonadaceae</taxon>
        <taxon>Megamonas</taxon>
    </lineage>
</organism>
<dbReference type="Gene3D" id="3.40.50.720">
    <property type="entry name" value="NAD(P)-binding Rossmann-like Domain"/>
    <property type="match status" value="1"/>
</dbReference>
<proteinExistence type="inferred from homology"/>
<keyword evidence="2" id="KW-0560">Oxidoreductase</keyword>
<comment type="caution">
    <text evidence="4">The sequence shown here is derived from an EMBL/GenBank/DDBJ whole genome shotgun (WGS) entry which is preliminary data.</text>
</comment>
<dbReference type="InterPro" id="IPR036291">
    <property type="entry name" value="NAD(P)-bd_dom_sf"/>
</dbReference>
<sequence>MNKKAVIVGGSNGIGLAIAKNLIEKNYYVYILDICKPDRNILKDSETYKYCYCNLLDFNEDIFLSLKEDKNISSLMLTAGFGRVADFEYLHTAEIQNLLTVNTVSIIKIIRLFYDRIKSNEDFYCGVMGSIAGWCSSPMFSVYAASKAAICRLVESVNIELKVEGYKNRILNVSPGSIKGTRFNGEDNNISLTIKLAEKIVNKLFDKQEIYIPEYKKIYKNVIDRYHKNPNKYGIDSYNYKLLSGRVINENKVKIGYLSGTFDLFHIGHLNLLKKAKEQCDYLIVGVHPNANHKNKKTFISFEERKAIVGSIKYVDKVVQSCTEDS</sequence>
<dbReference type="Proteomes" id="UP000005963">
    <property type="component" value="Unassembled WGS sequence"/>
</dbReference>
<dbReference type="PANTHER" id="PTHR43391:SF86">
    <property type="entry name" value="SHORT-CHAIN DEHYDROGENASE_REDUCTASE FAMILY PROTEIN"/>
    <property type="match status" value="1"/>
</dbReference>
<protein>
    <recommendedName>
        <fullName evidence="3">Cytidyltransferase-like domain-containing protein</fullName>
    </recommendedName>
</protein>
<dbReference type="RefSeq" id="WP_008539572.1">
    <property type="nucleotide sequence ID" value="NZ_JH601092.1"/>
</dbReference>
<dbReference type="Pfam" id="PF01467">
    <property type="entry name" value="CTP_transf_like"/>
    <property type="match status" value="1"/>
</dbReference>
<evidence type="ECO:0000259" key="3">
    <source>
        <dbReference type="Pfam" id="PF01467"/>
    </source>
</evidence>
<dbReference type="NCBIfam" id="TIGR00125">
    <property type="entry name" value="cyt_tran_rel"/>
    <property type="match status" value="1"/>
</dbReference>
<name>A0ABN0EGC1_9FIRM</name>
<dbReference type="SUPFAM" id="SSF52374">
    <property type="entry name" value="Nucleotidylyl transferase"/>
    <property type="match status" value="1"/>
</dbReference>
<dbReference type="InterPro" id="IPR002347">
    <property type="entry name" value="SDR_fam"/>
</dbReference>